<dbReference type="AlphaFoldDB" id="A0A2U1ECQ3"/>
<evidence type="ECO:0000256" key="1">
    <source>
        <dbReference type="ARBA" id="ARBA00022741"/>
    </source>
</evidence>
<dbReference type="SUPFAM" id="SSF50891">
    <property type="entry name" value="Cyclophilin-like"/>
    <property type="match status" value="1"/>
</dbReference>
<evidence type="ECO:0000256" key="3">
    <source>
        <dbReference type="ARBA" id="ARBA00022840"/>
    </source>
</evidence>
<dbReference type="PANTHER" id="PTHR34698">
    <property type="entry name" value="5-OXOPROLINASE SUBUNIT B"/>
    <property type="match status" value="1"/>
</dbReference>
<dbReference type="SUPFAM" id="SSF160467">
    <property type="entry name" value="PH0987 N-terminal domain-like"/>
    <property type="match status" value="1"/>
</dbReference>
<dbReference type="Gene3D" id="2.40.100.10">
    <property type="entry name" value="Cyclophilin-like"/>
    <property type="match status" value="1"/>
</dbReference>
<keyword evidence="1" id="KW-0547">Nucleotide-binding</keyword>
<dbReference type="GO" id="GO:0016787">
    <property type="term" value="F:hydrolase activity"/>
    <property type="evidence" value="ECO:0007669"/>
    <property type="project" value="UniProtKB-KW"/>
</dbReference>
<dbReference type="GO" id="GO:0005524">
    <property type="term" value="F:ATP binding"/>
    <property type="evidence" value="ECO:0007669"/>
    <property type="project" value="UniProtKB-KW"/>
</dbReference>
<dbReference type="InterPro" id="IPR029000">
    <property type="entry name" value="Cyclophilin-like_dom_sf"/>
</dbReference>
<organism evidence="5 6">
    <name type="scientific">Actinomycetospora cinnamomea</name>
    <dbReference type="NCBI Taxonomy" id="663609"/>
    <lineage>
        <taxon>Bacteria</taxon>
        <taxon>Bacillati</taxon>
        <taxon>Actinomycetota</taxon>
        <taxon>Actinomycetes</taxon>
        <taxon>Pseudonocardiales</taxon>
        <taxon>Pseudonocardiaceae</taxon>
        <taxon>Actinomycetospora</taxon>
    </lineage>
</organism>
<name>A0A2U1ECQ3_9PSEU</name>
<dbReference type="EMBL" id="QEKW01000023">
    <property type="protein sequence ID" value="PVY97711.1"/>
    <property type="molecule type" value="Genomic_DNA"/>
</dbReference>
<evidence type="ECO:0000259" key="4">
    <source>
        <dbReference type="SMART" id="SM00796"/>
    </source>
</evidence>
<keyword evidence="2" id="KW-0378">Hydrolase</keyword>
<evidence type="ECO:0000313" key="5">
    <source>
        <dbReference type="EMBL" id="PVY97711.1"/>
    </source>
</evidence>
<accession>A0A2U1ECQ3</accession>
<feature type="domain" description="Carboxyltransferase" evidence="4">
    <location>
        <begin position="1"/>
        <end position="203"/>
    </location>
</feature>
<dbReference type="Proteomes" id="UP000245639">
    <property type="component" value="Unassembled WGS sequence"/>
</dbReference>
<reference evidence="5 6" key="1">
    <citation type="submission" date="2018-04" db="EMBL/GenBank/DDBJ databases">
        <title>Genomic Encyclopedia of Type Strains, Phase IV (KMG-IV): sequencing the most valuable type-strain genomes for metagenomic binning, comparative biology and taxonomic classification.</title>
        <authorList>
            <person name="Goeker M."/>
        </authorList>
    </citation>
    <scope>NUCLEOTIDE SEQUENCE [LARGE SCALE GENOMIC DNA]</scope>
    <source>
        <strain evidence="5 6">DSM 45771</strain>
    </source>
</reference>
<dbReference type="OrthoDB" id="9778567at2"/>
<sequence length="215" mass="22209">MQVLPVGPEALLVDLDGHPDVLGAVAAVGAALRDARERGELPGVVDVVPAARTVLVTAPGDREALREVRALLASVDTAAVPDRAEAGSVELAVHYDGEDLELVARDAGCSVDEVVTLHTGATLTVAFGGFAPGFAYLSGLPAPLQQPRLDTPRPRIPAGAVGVAGEFGGVYPRASPGGWRLLGRLTEDAPVLFDPHRDPPALLQPGTTVRFRDAG</sequence>
<dbReference type="Gene3D" id="3.30.1360.40">
    <property type="match status" value="1"/>
</dbReference>
<dbReference type="RefSeq" id="WP_116711007.1">
    <property type="nucleotide sequence ID" value="NZ_QEKW01000023.1"/>
</dbReference>
<evidence type="ECO:0000313" key="6">
    <source>
        <dbReference type="Proteomes" id="UP000245639"/>
    </source>
</evidence>
<protein>
    <submittedName>
        <fullName evidence="5">KipI family sensor histidine kinase inhibitor</fullName>
    </submittedName>
</protein>
<dbReference type="Pfam" id="PF02682">
    <property type="entry name" value="CT_C_D"/>
    <property type="match status" value="1"/>
</dbReference>
<proteinExistence type="predicted"/>
<dbReference type="InterPro" id="IPR010016">
    <property type="entry name" value="PxpB"/>
</dbReference>
<keyword evidence="3" id="KW-0067">ATP-binding</keyword>
<comment type="caution">
    <text evidence="5">The sequence shown here is derived from an EMBL/GenBank/DDBJ whole genome shotgun (WGS) entry which is preliminary data.</text>
</comment>
<gene>
    <name evidence="5" type="ORF">C8D89_12324</name>
</gene>
<keyword evidence="6" id="KW-1185">Reference proteome</keyword>
<dbReference type="PANTHER" id="PTHR34698:SF2">
    <property type="entry name" value="5-OXOPROLINASE SUBUNIT B"/>
    <property type="match status" value="1"/>
</dbReference>
<dbReference type="SMART" id="SM00796">
    <property type="entry name" value="AHS1"/>
    <property type="match status" value="1"/>
</dbReference>
<dbReference type="InterPro" id="IPR003833">
    <property type="entry name" value="CT_C_D"/>
</dbReference>
<evidence type="ECO:0000256" key="2">
    <source>
        <dbReference type="ARBA" id="ARBA00022801"/>
    </source>
</evidence>